<accession>A0A382JSP6</accession>
<sequence>MQNIKIYNAHCCGEIGEVIVAGDIKLEGKTILEQSKFLFKDNKFRNFLLNEPRGGVFKHYNLIVSPQDEKAEAGFIIMEPEDNPPMSGSNSICVATVLLEKNIVKMTEPVTEFFLEAPGGLVKIIAECKNKKVKNVTIQNLPSFVDKLEVKLETSSFGKISVSTVFGGDTFVICRASDVNLKIEQKNARKFVEIAKEIIPLANTQLGFSHPSLSELNYISFCQFIEPLKTNGLGIKEGKNTVCIRPGKLDRSPCGTGTSARLALMRATNQIGINETFISRSIIDSIFTATIIEEYEEDNKKKIIPTIKGQAFIMGKQEFYVSKDDPFPEGYKLNDTWPQN</sequence>
<dbReference type="PANTHER" id="PTHR33442">
    <property type="entry name" value="TRANS-3-HYDROXY-L-PROLINE DEHYDRATASE"/>
    <property type="match status" value="1"/>
</dbReference>
<dbReference type="PIRSF" id="PIRSF029792">
    <property type="entry name" value="Pro_racemase"/>
    <property type="match status" value="1"/>
</dbReference>
<dbReference type="SUPFAM" id="SSF54506">
    <property type="entry name" value="Diaminopimelate epimerase-like"/>
    <property type="match status" value="1"/>
</dbReference>
<protein>
    <recommendedName>
        <fullName evidence="3">Proline racemase</fullName>
    </recommendedName>
</protein>
<organism evidence="2">
    <name type="scientific">marine metagenome</name>
    <dbReference type="NCBI Taxonomy" id="408172"/>
    <lineage>
        <taxon>unclassified sequences</taxon>
        <taxon>metagenomes</taxon>
        <taxon>ecological metagenomes</taxon>
    </lineage>
</organism>
<dbReference type="Gene3D" id="3.10.310.10">
    <property type="entry name" value="Diaminopimelate Epimerase, Chain A, domain 1"/>
    <property type="match status" value="2"/>
</dbReference>
<reference evidence="2" key="1">
    <citation type="submission" date="2018-05" db="EMBL/GenBank/DDBJ databases">
        <authorList>
            <person name="Lanie J.A."/>
            <person name="Ng W.-L."/>
            <person name="Kazmierczak K.M."/>
            <person name="Andrzejewski T.M."/>
            <person name="Davidsen T.M."/>
            <person name="Wayne K.J."/>
            <person name="Tettelin H."/>
            <person name="Glass J.I."/>
            <person name="Rusch D."/>
            <person name="Podicherti R."/>
            <person name="Tsui H.-C.T."/>
            <person name="Winkler M.E."/>
        </authorList>
    </citation>
    <scope>NUCLEOTIDE SEQUENCE</scope>
</reference>
<dbReference type="SFLD" id="SFLDS00028">
    <property type="entry name" value="Proline_Racemase"/>
    <property type="match status" value="1"/>
</dbReference>
<comment type="similarity">
    <text evidence="1">Belongs to the proline racemase family.</text>
</comment>
<evidence type="ECO:0000313" key="2">
    <source>
        <dbReference type="EMBL" id="SVC15120.1"/>
    </source>
</evidence>
<dbReference type="PANTHER" id="PTHR33442:SF5">
    <property type="entry name" value="BIFUNCTIONAL TRANS-3-HYDROXY-L-PROLINE DEHYDRATASE_2-EPIMERASE"/>
    <property type="match status" value="1"/>
</dbReference>
<dbReference type="AlphaFoldDB" id="A0A382JSP6"/>
<dbReference type="EMBL" id="UINC01076193">
    <property type="protein sequence ID" value="SVC15120.1"/>
    <property type="molecule type" value="Genomic_DNA"/>
</dbReference>
<evidence type="ECO:0000256" key="1">
    <source>
        <dbReference type="ARBA" id="ARBA00007529"/>
    </source>
</evidence>
<dbReference type="InterPro" id="IPR008794">
    <property type="entry name" value="Pro_racemase_fam"/>
</dbReference>
<name>A0A382JSP6_9ZZZZ</name>
<proteinExistence type="inferred from homology"/>
<dbReference type="GO" id="GO:0047580">
    <property type="term" value="F:4-hydroxyproline epimerase activity"/>
    <property type="evidence" value="ECO:0007669"/>
    <property type="project" value="TreeGrafter"/>
</dbReference>
<evidence type="ECO:0008006" key="3">
    <source>
        <dbReference type="Google" id="ProtNLM"/>
    </source>
</evidence>
<gene>
    <name evidence="2" type="ORF">METZ01_LOCUS267974</name>
</gene>
<dbReference type="Pfam" id="PF05544">
    <property type="entry name" value="Pro_racemase"/>
    <property type="match status" value="1"/>
</dbReference>